<dbReference type="InterPro" id="IPR027417">
    <property type="entry name" value="P-loop_NTPase"/>
</dbReference>
<keyword evidence="7 10" id="KW-0067">ATP-binding</keyword>
<keyword evidence="12" id="KW-1185">Reference proteome</keyword>
<dbReference type="NCBIfam" id="TIGR01313">
    <property type="entry name" value="therm_gnt_kin"/>
    <property type="match status" value="1"/>
</dbReference>
<reference evidence="11 12" key="1">
    <citation type="submission" date="2017-08" db="EMBL/GenBank/DDBJ databases">
        <title>Draft Genome Sequence of Hafnia alvei CITHA-6 Isolated from Raw Bovine Milk.</title>
        <authorList>
            <person name="Culligan E.P."/>
            <person name="Mcsweeney A."/>
            <person name="O'Doherty C."/>
            <person name="Gleeson E."/>
            <person name="O'Riordan D."/>
            <person name="Sleator R.D."/>
        </authorList>
    </citation>
    <scope>NUCLEOTIDE SEQUENCE [LARGE SCALE GENOMIC DNA]</scope>
    <source>
        <strain evidence="11 12">CITHA-6</strain>
    </source>
</reference>
<evidence type="ECO:0000256" key="8">
    <source>
        <dbReference type="ARBA" id="ARBA00023064"/>
    </source>
</evidence>
<dbReference type="PROSITE" id="PS51257">
    <property type="entry name" value="PROKAR_LIPOPROTEIN"/>
    <property type="match status" value="1"/>
</dbReference>
<sequence length="189" mass="21343">MSAKKTSSDCHIISEKPHKNHQLWILMGVSGCGKSAVAQRLSSALNIPSLDGDFLHPRHNVDKMANGQALDDDDRLPWLQALNQAAYAMLRTNQNSLMVCSALKKKYRDILRQNNSGIHFIFLSGSKDVVKERLQKRKGHFFKDTMLDSQFNTLETPDVDEKDIITVDINHALDSVVSECIRQINITNR</sequence>
<evidence type="ECO:0000256" key="6">
    <source>
        <dbReference type="ARBA" id="ARBA00022777"/>
    </source>
</evidence>
<comment type="pathway">
    <text evidence="1">Carbohydrate acid metabolism.</text>
</comment>
<keyword evidence="5 10" id="KW-0547">Nucleotide-binding</keyword>
<evidence type="ECO:0000256" key="2">
    <source>
        <dbReference type="ARBA" id="ARBA00008420"/>
    </source>
</evidence>
<gene>
    <name evidence="11" type="primary">gntK</name>
    <name evidence="11" type="ORF">CJD50_08755</name>
</gene>
<dbReference type="Proteomes" id="UP000218796">
    <property type="component" value="Unassembled WGS sequence"/>
</dbReference>
<dbReference type="CDD" id="cd02021">
    <property type="entry name" value="GntK"/>
    <property type="match status" value="1"/>
</dbReference>
<protein>
    <recommendedName>
        <fullName evidence="3 10">Gluconokinase</fullName>
        <ecNumber evidence="3 10">2.7.1.12</ecNumber>
    </recommendedName>
</protein>
<dbReference type="PANTHER" id="PTHR43442">
    <property type="entry name" value="GLUCONOKINASE-RELATED"/>
    <property type="match status" value="1"/>
</dbReference>
<evidence type="ECO:0000256" key="4">
    <source>
        <dbReference type="ARBA" id="ARBA00022679"/>
    </source>
</evidence>
<name>A0A2A2MFE5_9GAMM</name>
<evidence type="ECO:0000256" key="10">
    <source>
        <dbReference type="RuleBase" id="RU363066"/>
    </source>
</evidence>
<dbReference type="Gene3D" id="3.40.50.300">
    <property type="entry name" value="P-loop containing nucleotide triphosphate hydrolases"/>
    <property type="match status" value="1"/>
</dbReference>
<evidence type="ECO:0000256" key="3">
    <source>
        <dbReference type="ARBA" id="ARBA00012054"/>
    </source>
</evidence>
<comment type="caution">
    <text evidence="11">The sequence shown here is derived from an EMBL/GenBank/DDBJ whole genome shotgun (WGS) entry which is preliminary data.</text>
</comment>
<dbReference type="FunFam" id="3.40.50.300:FF:000522">
    <property type="entry name" value="Gluconokinase"/>
    <property type="match status" value="1"/>
</dbReference>
<accession>A0A2A2MFE5</accession>
<keyword evidence="8" id="KW-0311">Gluconate utilization</keyword>
<evidence type="ECO:0000256" key="1">
    <source>
        <dbReference type="ARBA" id="ARBA00004761"/>
    </source>
</evidence>
<evidence type="ECO:0000256" key="7">
    <source>
        <dbReference type="ARBA" id="ARBA00022840"/>
    </source>
</evidence>
<dbReference type="RefSeq" id="WP_048797674.1">
    <property type="nucleotide sequence ID" value="NZ_CAUFSP010000001.1"/>
</dbReference>
<keyword evidence="6 10" id="KW-0418">Kinase</keyword>
<dbReference type="SUPFAM" id="SSF52540">
    <property type="entry name" value="P-loop containing nucleoside triphosphate hydrolases"/>
    <property type="match status" value="1"/>
</dbReference>
<comment type="similarity">
    <text evidence="2 10">Belongs to the gluconokinase GntK/GntV family.</text>
</comment>
<dbReference type="OrthoDB" id="9795716at2"/>
<dbReference type="InterPro" id="IPR006001">
    <property type="entry name" value="Therm_gnt_kin"/>
</dbReference>
<dbReference type="GO" id="GO:0005524">
    <property type="term" value="F:ATP binding"/>
    <property type="evidence" value="ECO:0007669"/>
    <property type="project" value="UniProtKB-KW"/>
</dbReference>
<evidence type="ECO:0000256" key="5">
    <source>
        <dbReference type="ARBA" id="ARBA00022741"/>
    </source>
</evidence>
<dbReference type="GO" id="GO:0046316">
    <property type="term" value="F:gluconokinase activity"/>
    <property type="evidence" value="ECO:0007669"/>
    <property type="project" value="UniProtKB-EC"/>
</dbReference>
<dbReference type="Pfam" id="PF13238">
    <property type="entry name" value="AAA_18"/>
    <property type="match status" value="1"/>
</dbReference>
<evidence type="ECO:0000313" key="11">
    <source>
        <dbReference type="EMBL" id="PAV97723.1"/>
    </source>
</evidence>
<comment type="catalytic activity">
    <reaction evidence="9 10">
        <text>D-gluconate + ATP = 6-phospho-D-gluconate + ADP + H(+)</text>
        <dbReference type="Rhea" id="RHEA:19433"/>
        <dbReference type="ChEBI" id="CHEBI:15378"/>
        <dbReference type="ChEBI" id="CHEBI:18391"/>
        <dbReference type="ChEBI" id="CHEBI:30616"/>
        <dbReference type="ChEBI" id="CHEBI:58759"/>
        <dbReference type="ChEBI" id="CHEBI:456216"/>
        <dbReference type="EC" id="2.7.1.12"/>
    </reaction>
</comment>
<dbReference type="EC" id="2.7.1.12" evidence="3 10"/>
<dbReference type="GO" id="GO:0005737">
    <property type="term" value="C:cytoplasm"/>
    <property type="evidence" value="ECO:0007669"/>
    <property type="project" value="TreeGrafter"/>
</dbReference>
<keyword evidence="4 10" id="KW-0808">Transferase</keyword>
<dbReference type="AlphaFoldDB" id="A0A2A2MFE5"/>
<proteinExistence type="inferred from homology"/>
<evidence type="ECO:0000313" key="12">
    <source>
        <dbReference type="Proteomes" id="UP000218796"/>
    </source>
</evidence>
<dbReference type="GO" id="GO:0019521">
    <property type="term" value="P:D-gluconate metabolic process"/>
    <property type="evidence" value="ECO:0007669"/>
    <property type="project" value="UniProtKB-KW"/>
</dbReference>
<dbReference type="PANTHER" id="PTHR43442:SF1">
    <property type="entry name" value="THERMORESISTANT GLUCONOKINASE"/>
    <property type="match status" value="1"/>
</dbReference>
<dbReference type="EMBL" id="NQMS01000002">
    <property type="protein sequence ID" value="PAV97723.1"/>
    <property type="molecule type" value="Genomic_DNA"/>
</dbReference>
<evidence type="ECO:0000256" key="9">
    <source>
        <dbReference type="ARBA" id="ARBA00048090"/>
    </source>
</evidence>
<organism evidence="11 12">
    <name type="scientific">Hafnia paralvei</name>
    <dbReference type="NCBI Taxonomy" id="546367"/>
    <lineage>
        <taxon>Bacteria</taxon>
        <taxon>Pseudomonadati</taxon>
        <taxon>Pseudomonadota</taxon>
        <taxon>Gammaproteobacteria</taxon>
        <taxon>Enterobacterales</taxon>
        <taxon>Hafniaceae</taxon>
        <taxon>Hafnia</taxon>
    </lineage>
</organism>